<dbReference type="GO" id="GO:0008270">
    <property type="term" value="F:zinc ion binding"/>
    <property type="evidence" value="ECO:0007669"/>
    <property type="project" value="InterPro"/>
</dbReference>
<dbReference type="Pfam" id="PF00172">
    <property type="entry name" value="Zn_clus"/>
    <property type="match status" value="1"/>
</dbReference>
<dbReference type="Gene3D" id="4.10.240.10">
    <property type="entry name" value="Zn(2)-C6 fungal-type DNA-binding domain"/>
    <property type="match status" value="1"/>
</dbReference>
<name>A0A6A6FVX5_9PEZI</name>
<evidence type="ECO:0000313" key="4">
    <source>
        <dbReference type="Proteomes" id="UP000799539"/>
    </source>
</evidence>
<dbReference type="SUPFAM" id="SSF57701">
    <property type="entry name" value="Zn2/Cys6 DNA-binding domain"/>
    <property type="match status" value="1"/>
</dbReference>
<proteinExistence type="predicted"/>
<gene>
    <name evidence="3" type="ORF">CERZMDRAFT_15141</name>
</gene>
<dbReference type="PANTHER" id="PTHR38111">
    <property type="entry name" value="ZN(2)-C6 FUNGAL-TYPE DOMAIN-CONTAINING PROTEIN-RELATED"/>
    <property type="match status" value="1"/>
</dbReference>
<dbReference type="CDD" id="cd00067">
    <property type="entry name" value="GAL4"/>
    <property type="match status" value="1"/>
</dbReference>
<dbReference type="AlphaFoldDB" id="A0A6A6FVX5"/>
<dbReference type="OrthoDB" id="4314040at2759"/>
<evidence type="ECO:0000313" key="3">
    <source>
        <dbReference type="EMBL" id="KAF2217504.1"/>
    </source>
</evidence>
<accession>A0A6A6FVX5</accession>
<dbReference type="PANTHER" id="PTHR38111:SF11">
    <property type="entry name" value="TRANSCRIPTION FACTOR DOMAIN-CONTAINING PROTEIN-RELATED"/>
    <property type="match status" value="1"/>
</dbReference>
<dbReference type="InterPro" id="IPR001138">
    <property type="entry name" value="Zn2Cys6_DnaBD"/>
</dbReference>
<dbReference type="InterPro" id="IPR053178">
    <property type="entry name" value="Osmoadaptation_assoc"/>
</dbReference>
<organism evidence="3 4">
    <name type="scientific">Cercospora zeae-maydis SCOH1-5</name>
    <dbReference type="NCBI Taxonomy" id="717836"/>
    <lineage>
        <taxon>Eukaryota</taxon>
        <taxon>Fungi</taxon>
        <taxon>Dikarya</taxon>
        <taxon>Ascomycota</taxon>
        <taxon>Pezizomycotina</taxon>
        <taxon>Dothideomycetes</taxon>
        <taxon>Dothideomycetidae</taxon>
        <taxon>Mycosphaerellales</taxon>
        <taxon>Mycosphaerellaceae</taxon>
        <taxon>Cercospora</taxon>
    </lineage>
</organism>
<dbReference type="GO" id="GO:0000981">
    <property type="term" value="F:DNA-binding transcription factor activity, RNA polymerase II-specific"/>
    <property type="evidence" value="ECO:0007669"/>
    <property type="project" value="InterPro"/>
</dbReference>
<feature type="non-terminal residue" evidence="3">
    <location>
        <position position="398"/>
    </location>
</feature>
<evidence type="ECO:0000256" key="1">
    <source>
        <dbReference type="ARBA" id="ARBA00023242"/>
    </source>
</evidence>
<keyword evidence="1" id="KW-0539">Nucleus</keyword>
<dbReference type="Proteomes" id="UP000799539">
    <property type="component" value="Unassembled WGS sequence"/>
</dbReference>
<keyword evidence="4" id="KW-1185">Reference proteome</keyword>
<protein>
    <recommendedName>
        <fullName evidence="2">Zn(2)-C6 fungal-type domain-containing protein</fullName>
    </recommendedName>
</protein>
<evidence type="ECO:0000259" key="2">
    <source>
        <dbReference type="PROSITE" id="PS50048"/>
    </source>
</evidence>
<dbReference type="SMART" id="SM00066">
    <property type="entry name" value="GAL4"/>
    <property type="match status" value="1"/>
</dbReference>
<dbReference type="InterPro" id="IPR036864">
    <property type="entry name" value="Zn2-C6_fun-type_DNA-bd_sf"/>
</dbReference>
<dbReference type="EMBL" id="ML992662">
    <property type="protein sequence ID" value="KAF2217504.1"/>
    <property type="molecule type" value="Genomic_DNA"/>
</dbReference>
<reference evidence="3" key="1">
    <citation type="journal article" date="2020" name="Stud. Mycol.">
        <title>101 Dothideomycetes genomes: a test case for predicting lifestyles and emergence of pathogens.</title>
        <authorList>
            <person name="Haridas S."/>
            <person name="Albert R."/>
            <person name="Binder M."/>
            <person name="Bloem J."/>
            <person name="Labutti K."/>
            <person name="Salamov A."/>
            <person name="Andreopoulos B."/>
            <person name="Baker S."/>
            <person name="Barry K."/>
            <person name="Bills G."/>
            <person name="Bluhm B."/>
            <person name="Cannon C."/>
            <person name="Castanera R."/>
            <person name="Culley D."/>
            <person name="Daum C."/>
            <person name="Ezra D."/>
            <person name="Gonzalez J."/>
            <person name="Henrissat B."/>
            <person name="Kuo A."/>
            <person name="Liang C."/>
            <person name="Lipzen A."/>
            <person name="Lutzoni F."/>
            <person name="Magnuson J."/>
            <person name="Mondo S."/>
            <person name="Nolan M."/>
            <person name="Ohm R."/>
            <person name="Pangilinan J."/>
            <person name="Park H.-J."/>
            <person name="Ramirez L."/>
            <person name="Alfaro M."/>
            <person name="Sun H."/>
            <person name="Tritt A."/>
            <person name="Yoshinaga Y."/>
            <person name="Zwiers L.-H."/>
            <person name="Turgeon B."/>
            <person name="Goodwin S."/>
            <person name="Spatafora J."/>
            <person name="Crous P."/>
            <person name="Grigoriev I."/>
        </authorList>
    </citation>
    <scope>NUCLEOTIDE SEQUENCE</scope>
    <source>
        <strain evidence="3">SCOH1-5</strain>
    </source>
</reference>
<dbReference type="PROSITE" id="PS50048">
    <property type="entry name" value="ZN2_CY6_FUNGAL_2"/>
    <property type="match status" value="1"/>
</dbReference>
<feature type="domain" description="Zn(2)-C6 fungal-type" evidence="2">
    <location>
        <begin position="9"/>
        <end position="37"/>
    </location>
</feature>
<sequence length="398" mass="43772">MPGVPRSNACDACLKQKKRCDQRKPQCSRCERLRISCAGAGVQRYKFLVVNGKRGGGVTRLTTSSTTCLSTYITATPQSAAASLVMELIDKMSIDDVRYDLCFTYGPFLKEIPKRLGENAVLDASVSALTATMSDLATRKNTNERYRRYGNALSALRTSLQEPFAAHSSLILCAIFIVWICQGWVGGDQTNVSGHSAGVLEFLSRSPTRHSSDVFDHTVLATMLGSVMFEAAYDPTLELEPWMEEMLLGRQSEIGTVPSCLLQLTGMMHFDRSRLPSIELHYQAILAKCHEAETKQSNLEPLDCSPTSQKMRCAINASCAINCGVAITLNGILLAYNPDDANLYSASTWLHNQIARVADGAHQYFPLGAGWVPVALEFAWAAQTDLTRRAAIEKLWED</sequence>